<comment type="caution">
    <text evidence="1">The sequence shown here is derived from an EMBL/GenBank/DDBJ whole genome shotgun (WGS) entry which is preliminary data.</text>
</comment>
<organism evidence="1 2">
    <name type="scientific">Favolaschia claudopus</name>
    <dbReference type="NCBI Taxonomy" id="2862362"/>
    <lineage>
        <taxon>Eukaryota</taxon>
        <taxon>Fungi</taxon>
        <taxon>Dikarya</taxon>
        <taxon>Basidiomycota</taxon>
        <taxon>Agaricomycotina</taxon>
        <taxon>Agaricomycetes</taxon>
        <taxon>Agaricomycetidae</taxon>
        <taxon>Agaricales</taxon>
        <taxon>Marasmiineae</taxon>
        <taxon>Mycenaceae</taxon>
        <taxon>Favolaschia</taxon>
    </lineage>
</organism>
<protein>
    <submittedName>
        <fullName evidence="1">Uncharacterized protein</fullName>
    </submittedName>
</protein>
<evidence type="ECO:0000313" key="2">
    <source>
        <dbReference type="Proteomes" id="UP001362999"/>
    </source>
</evidence>
<name>A0AAW0A2K3_9AGAR</name>
<reference evidence="1 2" key="1">
    <citation type="journal article" date="2024" name="J Genomics">
        <title>Draft genome sequencing and assembly of Favolaschia claudopus CIRM-BRFM 2984 isolated from oak limbs.</title>
        <authorList>
            <person name="Navarro D."/>
            <person name="Drula E."/>
            <person name="Chaduli D."/>
            <person name="Cazenave R."/>
            <person name="Ahrendt S."/>
            <person name="Wang J."/>
            <person name="Lipzen A."/>
            <person name="Daum C."/>
            <person name="Barry K."/>
            <person name="Grigoriev I.V."/>
            <person name="Favel A."/>
            <person name="Rosso M.N."/>
            <person name="Martin F."/>
        </authorList>
    </citation>
    <scope>NUCLEOTIDE SEQUENCE [LARGE SCALE GENOMIC DNA]</scope>
    <source>
        <strain evidence="1 2">CIRM-BRFM 2984</strain>
    </source>
</reference>
<keyword evidence="2" id="KW-1185">Reference proteome</keyword>
<dbReference type="Proteomes" id="UP001362999">
    <property type="component" value="Unassembled WGS sequence"/>
</dbReference>
<dbReference type="AlphaFoldDB" id="A0AAW0A2K3"/>
<gene>
    <name evidence="1" type="ORF">R3P38DRAFT_3285543</name>
</gene>
<evidence type="ECO:0000313" key="1">
    <source>
        <dbReference type="EMBL" id="KAK7000146.1"/>
    </source>
</evidence>
<dbReference type="EMBL" id="JAWWNJ010000089">
    <property type="protein sequence ID" value="KAK7000146.1"/>
    <property type="molecule type" value="Genomic_DNA"/>
</dbReference>
<proteinExistence type="predicted"/>
<sequence>MSRVWEIHMVLSWVFGEEIAVLGMVTFGLRRSTDDDASFCPCTKPTCKALDHEHNHSIRFRRLPPSVPHAPFAPLLPYAPQHVLAYSGASLTSKFWLEAVVSHLAPPGSPSSCLVNLVNVAHVLLVLAVVTIFRLLAPPALHLCSGIRALCLSRALQKYNVCSTTFQHTALSSTVGSATVPSLSTHTVRSAFRHLSVDPAHLPAPLFSMPPLRSPFLALRALPHFTPPGTAVAPCPTFRTRAAARRAKIQSQYFLTLPSLSFITLVPAAAPPGSHRRFHPYYRRFTPLSVYSFKHDITTFRQAPIVTHYHLVAAAASLLRSHC</sequence>
<accession>A0AAW0A2K3</accession>